<feature type="transmembrane region" description="Helical" evidence="8">
    <location>
        <begin position="124"/>
        <end position="144"/>
    </location>
</feature>
<comment type="subcellular location">
    <subcellularLocation>
        <location evidence="1">Cell inner membrane</location>
        <topology evidence="1">Multi-pass membrane protein</topology>
    </subcellularLocation>
</comment>
<evidence type="ECO:0000256" key="3">
    <source>
        <dbReference type="ARBA" id="ARBA00022475"/>
    </source>
</evidence>
<keyword evidence="4" id="KW-0997">Cell inner membrane</keyword>
<evidence type="ECO:0000256" key="2">
    <source>
        <dbReference type="ARBA" id="ARBA00022448"/>
    </source>
</evidence>
<dbReference type="EMBL" id="UINC01114891">
    <property type="protein sequence ID" value="SVC85521.1"/>
    <property type="molecule type" value="Genomic_DNA"/>
</dbReference>
<feature type="transmembrane region" description="Helical" evidence="8">
    <location>
        <begin position="86"/>
        <end position="103"/>
    </location>
</feature>
<feature type="transmembrane region" description="Helical" evidence="8">
    <location>
        <begin position="150"/>
        <end position="171"/>
    </location>
</feature>
<evidence type="ECO:0000256" key="1">
    <source>
        <dbReference type="ARBA" id="ARBA00004429"/>
    </source>
</evidence>
<dbReference type="PANTHER" id="PTHR30574:SF1">
    <property type="entry name" value="SULPHUR TRANSPORT DOMAIN-CONTAINING PROTEIN"/>
    <property type="match status" value="1"/>
</dbReference>
<evidence type="ECO:0000313" key="9">
    <source>
        <dbReference type="EMBL" id="SVC85521.1"/>
    </source>
</evidence>
<sequence>MSSLTEENNEPQSVGEAFRNGYSILFDQQWPIWIGGILFGLINVFMFAFERPWSSASGIRNWGNWFFNSLEITDITIISPHLFSTSILNFGIIGGAFASALLAKQFQIRNAPPREIFKGLLGGTLMGIGSALSFGCNIGGFFSATSALSMAGPAMMIGLIFGSFVGLKFLVWE</sequence>
<dbReference type="PANTHER" id="PTHR30574">
    <property type="entry name" value="INNER MEMBRANE PROTEIN YEDE"/>
    <property type="match status" value="1"/>
</dbReference>
<gene>
    <name evidence="9" type="ORF">METZ01_LOCUS338375</name>
</gene>
<dbReference type="InterPro" id="IPR007272">
    <property type="entry name" value="Sulf_transp_TsuA/YedE"/>
</dbReference>
<keyword evidence="6 8" id="KW-1133">Transmembrane helix</keyword>
<name>A0A382QMH3_9ZZZZ</name>
<dbReference type="GO" id="GO:0005886">
    <property type="term" value="C:plasma membrane"/>
    <property type="evidence" value="ECO:0007669"/>
    <property type="project" value="UniProtKB-SubCell"/>
</dbReference>
<evidence type="ECO:0000256" key="4">
    <source>
        <dbReference type="ARBA" id="ARBA00022519"/>
    </source>
</evidence>
<dbReference type="AlphaFoldDB" id="A0A382QMH3"/>
<feature type="transmembrane region" description="Helical" evidence="8">
    <location>
        <begin position="30"/>
        <end position="49"/>
    </location>
</feature>
<evidence type="ECO:0000256" key="7">
    <source>
        <dbReference type="ARBA" id="ARBA00023136"/>
    </source>
</evidence>
<evidence type="ECO:0000256" key="8">
    <source>
        <dbReference type="SAM" id="Phobius"/>
    </source>
</evidence>
<evidence type="ECO:0000256" key="6">
    <source>
        <dbReference type="ARBA" id="ARBA00022989"/>
    </source>
</evidence>
<keyword evidence="3" id="KW-1003">Cell membrane</keyword>
<organism evidence="9">
    <name type="scientific">marine metagenome</name>
    <dbReference type="NCBI Taxonomy" id="408172"/>
    <lineage>
        <taxon>unclassified sequences</taxon>
        <taxon>metagenomes</taxon>
        <taxon>ecological metagenomes</taxon>
    </lineage>
</organism>
<accession>A0A382QMH3</accession>
<dbReference type="Pfam" id="PF04143">
    <property type="entry name" value="Sulf_transp"/>
    <property type="match status" value="1"/>
</dbReference>
<proteinExistence type="predicted"/>
<keyword evidence="5 8" id="KW-0812">Transmembrane</keyword>
<evidence type="ECO:0000256" key="5">
    <source>
        <dbReference type="ARBA" id="ARBA00022692"/>
    </source>
</evidence>
<reference evidence="9" key="1">
    <citation type="submission" date="2018-05" db="EMBL/GenBank/DDBJ databases">
        <authorList>
            <person name="Lanie J.A."/>
            <person name="Ng W.-L."/>
            <person name="Kazmierczak K.M."/>
            <person name="Andrzejewski T.M."/>
            <person name="Davidsen T.M."/>
            <person name="Wayne K.J."/>
            <person name="Tettelin H."/>
            <person name="Glass J.I."/>
            <person name="Rusch D."/>
            <person name="Podicherti R."/>
            <person name="Tsui H.-C.T."/>
            <person name="Winkler M.E."/>
        </authorList>
    </citation>
    <scope>NUCLEOTIDE SEQUENCE</scope>
</reference>
<keyword evidence="7 8" id="KW-0472">Membrane</keyword>
<feature type="non-terminal residue" evidence="9">
    <location>
        <position position="173"/>
    </location>
</feature>
<keyword evidence="2" id="KW-0813">Transport</keyword>
<protein>
    <submittedName>
        <fullName evidence="9">Uncharacterized protein</fullName>
    </submittedName>
</protein>